<sequence length="227" mass="24484">MSEGCFLLVPTPIGNLGDITHRAVEALQQADIIACEDTRHTSRLLAHLEISGKKLVSLHDHNEARRIPELLDAVGDGQTVAVVSDAGMPAVSDPGYRLIQACLEADAPFVVLPGPSAVLTALVGSGFPVHSFQFHGFLPVKKGKRLKAMTAGLEADGTTLFFESPHRILSTLEILAEHHPDARVCVARELTKKFETYHRGTAPELLAHFQSHPPKGEIVLLLTSAQT</sequence>
<dbReference type="Gene3D" id="3.30.950.10">
    <property type="entry name" value="Methyltransferase, Cobalt-precorrin-4 Transmethylase, Domain 2"/>
    <property type="match status" value="1"/>
</dbReference>
<dbReference type="PIRSF" id="PIRSF005917">
    <property type="entry name" value="MTase_YraL"/>
    <property type="match status" value="1"/>
</dbReference>
<evidence type="ECO:0000259" key="7">
    <source>
        <dbReference type="Pfam" id="PF00590"/>
    </source>
</evidence>
<dbReference type="FunFam" id="3.40.1010.10:FF:000007">
    <property type="entry name" value="Ribosomal RNA small subunit methyltransferase I"/>
    <property type="match status" value="1"/>
</dbReference>
<dbReference type="RefSeq" id="WP_200281627.1">
    <property type="nucleotide sequence ID" value="NZ_JAENII010000013.1"/>
</dbReference>
<proteinExistence type="inferred from homology"/>
<dbReference type="InterPro" id="IPR014777">
    <property type="entry name" value="4pyrrole_Mease_sub1"/>
</dbReference>
<organism evidence="8 9">
    <name type="scientific">Haloferula rosea</name>
    <dbReference type="NCBI Taxonomy" id="490093"/>
    <lineage>
        <taxon>Bacteria</taxon>
        <taxon>Pseudomonadati</taxon>
        <taxon>Verrucomicrobiota</taxon>
        <taxon>Verrucomicrobiia</taxon>
        <taxon>Verrucomicrobiales</taxon>
        <taxon>Verrucomicrobiaceae</taxon>
        <taxon>Haloferula</taxon>
    </lineage>
</organism>
<dbReference type="SUPFAM" id="SSF53790">
    <property type="entry name" value="Tetrapyrrole methylase"/>
    <property type="match status" value="1"/>
</dbReference>
<keyword evidence="5 6" id="KW-0949">S-adenosyl-L-methionine</keyword>
<dbReference type="InterPro" id="IPR018063">
    <property type="entry name" value="SAM_MeTrfase_RsmI_CS"/>
</dbReference>
<dbReference type="GO" id="GO:0005737">
    <property type="term" value="C:cytoplasm"/>
    <property type="evidence" value="ECO:0007669"/>
    <property type="project" value="UniProtKB-SubCell"/>
</dbReference>
<dbReference type="InterPro" id="IPR008189">
    <property type="entry name" value="rRNA_ssu_MeTfrase_I"/>
</dbReference>
<accession>A0A934RC29</accession>
<comment type="function">
    <text evidence="6">Catalyzes the 2'-O-methylation of the ribose of cytidine 1402 (C1402) in 16S rRNA.</text>
</comment>
<dbReference type="Pfam" id="PF00590">
    <property type="entry name" value="TP_methylase"/>
    <property type="match status" value="1"/>
</dbReference>
<dbReference type="GO" id="GO:0070677">
    <property type="term" value="F:rRNA (cytosine-2'-O-)-methyltransferase activity"/>
    <property type="evidence" value="ECO:0007669"/>
    <property type="project" value="UniProtKB-UniRule"/>
</dbReference>
<keyword evidence="2 6" id="KW-0698">rRNA processing</keyword>
<dbReference type="InterPro" id="IPR014776">
    <property type="entry name" value="4pyrrole_Mease_sub2"/>
</dbReference>
<comment type="catalytic activity">
    <reaction evidence="6">
        <text>cytidine(1402) in 16S rRNA + S-adenosyl-L-methionine = 2'-O-methylcytidine(1402) in 16S rRNA + S-adenosyl-L-homocysteine + H(+)</text>
        <dbReference type="Rhea" id="RHEA:42924"/>
        <dbReference type="Rhea" id="RHEA-COMP:10285"/>
        <dbReference type="Rhea" id="RHEA-COMP:10286"/>
        <dbReference type="ChEBI" id="CHEBI:15378"/>
        <dbReference type="ChEBI" id="CHEBI:57856"/>
        <dbReference type="ChEBI" id="CHEBI:59789"/>
        <dbReference type="ChEBI" id="CHEBI:74495"/>
        <dbReference type="ChEBI" id="CHEBI:82748"/>
        <dbReference type="EC" id="2.1.1.198"/>
    </reaction>
</comment>
<dbReference type="AlphaFoldDB" id="A0A934RC29"/>
<evidence type="ECO:0000256" key="6">
    <source>
        <dbReference type="HAMAP-Rule" id="MF_01877"/>
    </source>
</evidence>
<dbReference type="Proteomes" id="UP000658278">
    <property type="component" value="Unassembled WGS sequence"/>
</dbReference>
<dbReference type="FunFam" id="3.30.950.10:FF:000002">
    <property type="entry name" value="Ribosomal RNA small subunit methyltransferase I"/>
    <property type="match status" value="1"/>
</dbReference>
<dbReference type="PANTHER" id="PTHR46111:SF1">
    <property type="entry name" value="RIBOSOMAL RNA SMALL SUBUNIT METHYLTRANSFERASE I"/>
    <property type="match status" value="1"/>
</dbReference>
<comment type="similarity">
    <text evidence="6">Belongs to the methyltransferase superfamily. RsmI family.</text>
</comment>
<dbReference type="EC" id="2.1.1.198" evidence="6"/>
<evidence type="ECO:0000256" key="4">
    <source>
        <dbReference type="ARBA" id="ARBA00022679"/>
    </source>
</evidence>
<dbReference type="HAMAP" id="MF_01877">
    <property type="entry name" value="16SrRNA_methyltr_I"/>
    <property type="match status" value="1"/>
</dbReference>
<dbReference type="InterPro" id="IPR035996">
    <property type="entry name" value="4pyrrol_Methylase_sf"/>
</dbReference>
<feature type="domain" description="Tetrapyrrole methylase" evidence="7">
    <location>
        <begin position="7"/>
        <end position="205"/>
    </location>
</feature>
<keyword evidence="3 6" id="KW-0489">Methyltransferase</keyword>
<dbReference type="NCBIfam" id="TIGR00096">
    <property type="entry name" value="16S rRNA (cytidine(1402)-2'-O)-methyltransferase"/>
    <property type="match status" value="1"/>
</dbReference>
<dbReference type="InterPro" id="IPR000878">
    <property type="entry name" value="4pyrrol_Mease"/>
</dbReference>
<gene>
    <name evidence="6 8" type="primary">rsmI</name>
    <name evidence="8" type="ORF">JIN81_15060</name>
</gene>
<keyword evidence="1 6" id="KW-0963">Cytoplasm</keyword>
<keyword evidence="4 6" id="KW-0808">Transferase</keyword>
<evidence type="ECO:0000256" key="5">
    <source>
        <dbReference type="ARBA" id="ARBA00022691"/>
    </source>
</evidence>
<comment type="subcellular location">
    <subcellularLocation>
        <location evidence="6">Cytoplasm</location>
    </subcellularLocation>
</comment>
<dbReference type="CDD" id="cd11648">
    <property type="entry name" value="RsmI"/>
    <property type="match status" value="1"/>
</dbReference>
<protein>
    <recommendedName>
        <fullName evidence="6">Ribosomal RNA small subunit methyltransferase I</fullName>
        <ecNumber evidence="6">2.1.1.198</ecNumber>
    </recommendedName>
    <alternativeName>
        <fullName evidence="6">16S rRNA 2'-O-ribose C1402 methyltransferase</fullName>
    </alternativeName>
    <alternativeName>
        <fullName evidence="6">rRNA (cytidine-2'-O-)-methyltransferase RsmI</fullName>
    </alternativeName>
</protein>
<evidence type="ECO:0000313" key="8">
    <source>
        <dbReference type="EMBL" id="MBK1828352.1"/>
    </source>
</evidence>
<dbReference type="EMBL" id="JAENII010000013">
    <property type="protein sequence ID" value="MBK1828352.1"/>
    <property type="molecule type" value="Genomic_DNA"/>
</dbReference>
<evidence type="ECO:0000256" key="1">
    <source>
        <dbReference type="ARBA" id="ARBA00022490"/>
    </source>
</evidence>
<reference evidence="8" key="1">
    <citation type="submission" date="2021-01" db="EMBL/GenBank/DDBJ databases">
        <title>Modified the classification status of verrucomicrobia.</title>
        <authorList>
            <person name="Feng X."/>
        </authorList>
    </citation>
    <scope>NUCLEOTIDE SEQUENCE</scope>
    <source>
        <strain evidence="8">KCTC 22201</strain>
    </source>
</reference>
<evidence type="ECO:0000256" key="3">
    <source>
        <dbReference type="ARBA" id="ARBA00022603"/>
    </source>
</evidence>
<name>A0A934RC29_9BACT</name>
<keyword evidence="9" id="KW-1185">Reference proteome</keyword>
<evidence type="ECO:0000313" key="9">
    <source>
        <dbReference type="Proteomes" id="UP000658278"/>
    </source>
</evidence>
<evidence type="ECO:0000256" key="2">
    <source>
        <dbReference type="ARBA" id="ARBA00022552"/>
    </source>
</evidence>
<dbReference type="Gene3D" id="3.40.1010.10">
    <property type="entry name" value="Cobalt-precorrin-4 Transmethylase, Domain 1"/>
    <property type="match status" value="1"/>
</dbReference>
<dbReference type="PROSITE" id="PS01296">
    <property type="entry name" value="RSMI"/>
    <property type="match status" value="1"/>
</dbReference>
<dbReference type="PANTHER" id="PTHR46111">
    <property type="entry name" value="RIBOSOMAL RNA SMALL SUBUNIT METHYLTRANSFERASE I"/>
    <property type="match status" value="1"/>
</dbReference>
<comment type="caution">
    <text evidence="8">The sequence shown here is derived from an EMBL/GenBank/DDBJ whole genome shotgun (WGS) entry which is preliminary data.</text>
</comment>